<dbReference type="CDD" id="cd00167">
    <property type="entry name" value="SANT"/>
    <property type="match status" value="1"/>
</dbReference>
<name>A0A2I1GGX0_9GLOM</name>
<dbReference type="GO" id="GO:0000978">
    <property type="term" value="F:RNA polymerase II cis-regulatory region sequence-specific DNA binding"/>
    <property type="evidence" value="ECO:0007669"/>
    <property type="project" value="TreeGrafter"/>
</dbReference>
<keyword evidence="4" id="KW-1185">Reference proteome</keyword>
<protein>
    <submittedName>
        <fullName evidence="3">Uncharacterized protein</fullName>
    </submittedName>
</protein>
<sequence>MTNKECARISAFSSFVIRWSYEQSLTLLKSGGNVTWKCFRRNKRVRRRKKELMTTSTDITVVRGGAYTKEEDNRILELYEMYSTENTKWKLIASEIQRGHKSVRERYVNHLDPTIDKSDLTIQEKHKIDGLQSIYMKKWADIAKEKPDLNLKGLIPFPSSYL</sequence>
<evidence type="ECO:0000259" key="1">
    <source>
        <dbReference type="PROSITE" id="PS50090"/>
    </source>
</evidence>
<dbReference type="Proteomes" id="UP000234323">
    <property type="component" value="Unassembled WGS sequence"/>
</dbReference>
<comment type="caution">
    <text evidence="3">The sequence shown here is derived from an EMBL/GenBank/DDBJ whole genome shotgun (WGS) entry which is preliminary data.</text>
</comment>
<gene>
    <name evidence="3" type="ORF">RhiirA4_443997</name>
</gene>
<dbReference type="PROSITE" id="PS51294">
    <property type="entry name" value="HTH_MYB"/>
    <property type="match status" value="1"/>
</dbReference>
<dbReference type="VEuPathDB" id="FungiDB:FUN_013513"/>
<dbReference type="GO" id="GO:0005634">
    <property type="term" value="C:nucleus"/>
    <property type="evidence" value="ECO:0007669"/>
    <property type="project" value="TreeGrafter"/>
</dbReference>
<dbReference type="PANTHER" id="PTHR45614">
    <property type="entry name" value="MYB PROTEIN-RELATED"/>
    <property type="match status" value="1"/>
</dbReference>
<dbReference type="InterPro" id="IPR050560">
    <property type="entry name" value="MYB_TF"/>
</dbReference>
<organism evidence="3 4">
    <name type="scientific">Rhizophagus irregularis</name>
    <dbReference type="NCBI Taxonomy" id="588596"/>
    <lineage>
        <taxon>Eukaryota</taxon>
        <taxon>Fungi</taxon>
        <taxon>Fungi incertae sedis</taxon>
        <taxon>Mucoromycota</taxon>
        <taxon>Glomeromycotina</taxon>
        <taxon>Glomeromycetes</taxon>
        <taxon>Glomerales</taxon>
        <taxon>Glomeraceae</taxon>
        <taxon>Rhizophagus</taxon>
    </lineage>
</organism>
<dbReference type="InterPro" id="IPR009057">
    <property type="entry name" value="Homeodomain-like_sf"/>
</dbReference>
<feature type="domain" description="Myb-like" evidence="1">
    <location>
        <begin position="65"/>
        <end position="111"/>
    </location>
</feature>
<dbReference type="EMBL" id="LLXI01000415">
    <property type="protein sequence ID" value="PKY45872.1"/>
    <property type="molecule type" value="Genomic_DNA"/>
</dbReference>
<dbReference type="Pfam" id="PF13921">
    <property type="entry name" value="Myb_DNA-bind_6"/>
    <property type="match status" value="1"/>
</dbReference>
<feature type="domain" description="HTH myb-type" evidence="2">
    <location>
        <begin position="62"/>
        <end position="115"/>
    </location>
</feature>
<dbReference type="GO" id="GO:0000981">
    <property type="term" value="F:DNA-binding transcription factor activity, RNA polymerase II-specific"/>
    <property type="evidence" value="ECO:0007669"/>
    <property type="project" value="TreeGrafter"/>
</dbReference>
<evidence type="ECO:0000313" key="4">
    <source>
        <dbReference type="Proteomes" id="UP000234323"/>
    </source>
</evidence>
<dbReference type="InterPro" id="IPR017930">
    <property type="entry name" value="Myb_dom"/>
</dbReference>
<dbReference type="InterPro" id="IPR001005">
    <property type="entry name" value="SANT/Myb"/>
</dbReference>
<dbReference type="VEuPathDB" id="FungiDB:RhiirA1_437750"/>
<reference evidence="3 4" key="1">
    <citation type="submission" date="2015-10" db="EMBL/GenBank/DDBJ databases">
        <title>Genome analyses suggest a sexual origin of heterokaryosis in a supposedly ancient asexual fungus.</title>
        <authorList>
            <person name="Ropars J."/>
            <person name="Sedzielewska K."/>
            <person name="Noel J."/>
            <person name="Charron P."/>
            <person name="Farinelli L."/>
            <person name="Marton T."/>
            <person name="Kruger M."/>
            <person name="Pelin A."/>
            <person name="Brachmann A."/>
            <person name="Corradi N."/>
        </authorList>
    </citation>
    <scope>NUCLEOTIDE SEQUENCE [LARGE SCALE GENOMIC DNA]</scope>
    <source>
        <strain evidence="3 4">A4</strain>
    </source>
</reference>
<dbReference type="Gene3D" id="1.10.10.60">
    <property type="entry name" value="Homeodomain-like"/>
    <property type="match status" value="1"/>
</dbReference>
<dbReference type="VEuPathDB" id="FungiDB:RhiirFUN_020010"/>
<evidence type="ECO:0000259" key="2">
    <source>
        <dbReference type="PROSITE" id="PS51294"/>
    </source>
</evidence>
<proteinExistence type="predicted"/>
<dbReference type="SMART" id="SM00717">
    <property type="entry name" value="SANT"/>
    <property type="match status" value="1"/>
</dbReference>
<dbReference type="AlphaFoldDB" id="A0A2I1GGX0"/>
<accession>A0A2I1GGX0</accession>
<evidence type="ECO:0000313" key="3">
    <source>
        <dbReference type="EMBL" id="PKY45872.1"/>
    </source>
</evidence>
<dbReference type="PROSITE" id="PS50090">
    <property type="entry name" value="MYB_LIKE"/>
    <property type="match status" value="1"/>
</dbReference>
<dbReference type="SUPFAM" id="SSF46689">
    <property type="entry name" value="Homeodomain-like"/>
    <property type="match status" value="1"/>
</dbReference>